<evidence type="ECO:0000256" key="4">
    <source>
        <dbReference type="ARBA" id="ARBA00022840"/>
    </source>
</evidence>
<gene>
    <name evidence="10" type="ORF">O9H85_11305</name>
</gene>
<dbReference type="PANTHER" id="PTHR43394:SF1">
    <property type="entry name" value="ATP-BINDING CASSETTE SUB-FAMILY B MEMBER 10, MITOCHONDRIAL"/>
    <property type="match status" value="1"/>
</dbReference>
<comment type="caution">
    <text evidence="10">The sequence shown here is derived from an EMBL/GenBank/DDBJ whole genome shotgun (WGS) entry which is preliminary data.</text>
</comment>
<dbReference type="GO" id="GO:0005524">
    <property type="term" value="F:ATP binding"/>
    <property type="evidence" value="ECO:0007669"/>
    <property type="project" value="UniProtKB-KW"/>
</dbReference>
<dbReference type="SUPFAM" id="SSF52540">
    <property type="entry name" value="P-loop containing nucleoside triphosphate hydrolases"/>
    <property type="match status" value="1"/>
</dbReference>
<reference evidence="10 11" key="1">
    <citation type="submission" date="2022-12" db="EMBL/GenBank/DDBJ databases">
        <title>Draft genome sequence of Paenibacillus sp. dW9.</title>
        <authorList>
            <person name="Choi E.-W."/>
            <person name="Kim D.-U."/>
        </authorList>
    </citation>
    <scope>NUCLEOTIDE SEQUENCE [LARGE SCALE GENOMIC DNA]</scope>
    <source>
        <strain evidence="11">dW9</strain>
    </source>
</reference>
<dbReference type="InterPro" id="IPR036640">
    <property type="entry name" value="ABC1_TM_sf"/>
</dbReference>
<dbReference type="PROSITE" id="PS50929">
    <property type="entry name" value="ABC_TM1F"/>
    <property type="match status" value="1"/>
</dbReference>
<dbReference type="Gene3D" id="3.40.50.300">
    <property type="entry name" value="P-loop containing nucleotide triphosphate hydrolases"/>
    <property type="match status" value="1"/>
</dbReference>
<dbReference type="CDD" id="cd18542">
    <property type="entry name" value="ABC_6TM_YknU_like"/>
    <property type="match status" value="1"/>
</dbReference>
<keyword evidence="11" id="KW-1185">Reference proteome</keyword>
<dbReference type="SUPFAM" id="SSF90123">
    <property type="entry name" value="ABC transporter transmembrane region"/>
    <property type="match status" value="1"/>
</dbReference>
<sequence>MEVFRQLKSFYWSERKYLFISIFSLMAATALGLVYPNLLRYLIDEVITKGRFEAVPYLALGVVGVMAVKAGFMFMHGASSARLGNKTAFNLRKALYEKLQYYSFQYYDQARTGDLMSRLTADLGAVRDFVGFGFVQLLNVFMMVLFGTVMMFTINWKLTLLTMVTMPFLAFTAIRFESRIHPAFRSIRKSMSSMTTSVQENITGVRTVKSFAREPHEIEKFSDRNEDYKVNNVNTSGIWAKYFPLMELFANLSVVILLGLGGWMVIGQVISLGELVAFFSLIWYIIGPMWGIGFHINNYTQSKASGERLLELLHQYIHVKNKENAVQLKADQVQGHVVFDHVTFAYTGKQPALTDFTLDARPGSVIGLLGGTGSGKSTVIQLLMRAYNVKDGRIMLDGADIRDVTLESLREQIAIVFQETFLFSSTIRNNIAYGVKQVSMDEVVRAAKLAKAHDFIMELPLGYDTVVGERGLGLSGGQKQRIAIARALLKNPKILILDDATSAVDMETEHEIQRGFREVMQGRTTFVIAHRISSLKHADEILVLDEGRVVQRGTHQRLMQEEGPYLETYKIQFADQPDASWDEPAAPIGEPLFADAGAAARENDEAAEREIAASAGAQAKLRGFAH</sequence>
<dbReference type="InterPro" id="IPR003593">
    <property type="entry name" value="AAA+_ATPase"/>
</dbReference>
<keyword evidence="6 7" id="KW-0472">Membrane</keyword>
<dbReference type="InterPro" id="IPR011527">
    <property type="entry name" value="ABC1_TM_dom"/>
</dbReference>
<accession>A0ABT4Q7Z7</accession>
<dbReference type="InterPro" id="IPR027417">
    <property type="entry name" value="P-loop_NTPase"/>
</dbReference>
<dbReference type="RefSeq" id="WP_269881461.1">
    <property type="nucleotide sequence ID" value="NZ_JAQAGZ010000006.1"/>
</dbReference>
<feature type="transmembrane region" description="Helical" evidence="7">
    <location>
        <begin position="55"/>
        <end position="75"/>
    </location>
</feature>
<evidence type="ECO:0000313" key="10">
    <source>
        <dbReference type="EMBL" id="MCZ8512997.1"/>
    </source>
</evidence>
<feature type="transmembrane region" description="Helical" evidence="7">
    <location>
        <begin position="248"/>
        <end position="270"/>
    </location>
</feature>
<keyword evidence="2 7" id="KW-0812">Transmembrane</keyword>
<proteinExistence type="predicted"/>
<protein>
    <submittedName>
        <fullName evidence="10">ABC transporter ATP-binding protein</fullName>
    </submittedName>
</protein>
<evidence type="ECO:0000259" key="9">
    <source>
        <dbReference type="PROSITE" id="PS50929"/>
    </source>
</evidence>
<dbReference type="InterPro" id="IPR039421">
    <property type="entry name" value="Type_1_exporter"/>
</dbReference>
<dbReference type="Pfam" id="PF00005">
    <property type="entry name" value="ABC_tran"/>
    <property type="match status" value="1"/>
</dbReference>
<dbReference type="Gene3D" id="1.20.1560.10">
    <property type="entry name" value="ABC transporter type 1, transmembrane domain"/>
    <property type="match status" value="1"/>
</dbReference>
<keyword evidence="3" id="KW-0547">Nucleotide-binding</keyword>
<feature type="transmembrane region" description="Helical" evidence="7">
    <location>
        <begin position="276"/>
        <end position="296"/>
    </location>
</feature>
<dbReference type="SMART" id="SM00382">
    <property type="entry name" value="AAA"/>
    <property type="match status" value="1"/>
</dbReference>
<feature type="domain" description="ABC transporter" evidence="8">
    <location>
        <begin position="337"/>
        <end position="571"/>
    </location>
</feature>
<dbReference type="Proteomes" id="UP001527882">
    <property type="component" value="Unassembled WGS sequence"/>
</dbReference>
<evidence type="ECO:0000256" key="2">
    <source>
        <dbReference type="ARBA" id="ARBA00022692"/>
    </source>
</evidence>
<evidence type="ECO:0000256" key="7">
    <source>
        <dbReference type="SAM" id="Phobius"/>
    </source>
</evidence>
<feature type="transmembrane region" description="Helical" evidence="7">
    <location>
        <begin position="129"/>
        <end position="152"/>
    </location>
</feature>
<name>A0ABT4Q7Z7_9BACL</name>
<dbReference type="InterPro" id="IPR003439">
    <property type="entry name" value="ABC_transporter-like_ATP-bd"/>
</dbReference>
<dbReference type="InterPro" id="IPR017871">
    <property type="entry name" value="ABC_transporter-like_CS"/>
</dbReference>
<feature type="transmembrane region" description="Helical" evidence="7">
    <location>
        <begin position="158"/>
        <end position="176"/>
    </location>
</feature>
<evidence type="ECO:0000259" key="8">
    <source>
        <dbReference type="PROSITE" id="PS50893"/>
    </source>
</evidence>
<keyword evidence="5 7" id="KW-1133">Transmembrane helix</keyword>
<evidence type="ECO:0000313" key="11">
    <source>
        <dbReference type="Proteomes" id="UP001527882"/>
    </source>
</evidence>
<evidence type="ECO:0000256" key="1">
    <source>
        <dbReference type="ARBA" id="ARBA00004651"/>
    </source>
</evidence>
<feature type="domain" description="ABC transmembrane type-1" evidence="9">
    <location>
        <begin position="19"/>
        <end position="301"/>
    </location>
</feature>
<organism evidence="10 11">
    <name type="scientific">Paenibacillus gyeongsangnamensis</name>
    <dbReference type="NCBI Taxonomy" id="3388067"/>
    <lineage>
        <taxon>Bacteria</taxon>
        <taxon>Bacillati</taxon>
        <taxon>Bacillota</taxon>
        <taxon>Bacilli</taxon>
        <taxon>Bacillales</taxon>
        <taxon>Paenibacillaceae</taxon>
        <taxon>Paenibacillus</taxon>
    </lineage>
</organism>
<feature type="transmembrane region" description="Helical" evidence="7">
    <location>
        <begin position="17"/>
        <end position="35"/>
    </location>
</feature>
<dbReference type="PANTHER" id="PTHR43394">
    <property type="entry name" value="ATP-DEPENDENT PERMEASE MDL1, MITOCHONDRIAL"/>
    <property type="match status" value="1"/>
</dbReference>
<evidence type="ECO:0000256" key="6">
    <source>
        <dbReference type="ARBA" id="ARBA00023136"/>
    </source>
</evidence>
<evidence type="ECO:0000256" key="3">
    <source>
        <dbReference type="ARBA" id="ARBA00022741"/>
    </source>
</evidence>
<dbReference type="PROSITE" id="PS00211">
    <property type="entry name" value="ABC_TRANSPORTER_1"/>
    <property type="match status" value="1"/>
</dbReference>
<keyword evidence="4 10" id="KW-0067">ATP-binding</keyword>
<dbReference type="EMBL" id="JAQAGZ010000006">
    <property type="protein sequence ID" value="MCZ8512997.1"/>
    <property type="molecule type" value="Genomic_DNA"/>
</dbReference>
<dbReference type="PROSITE" id="PS50893">
    <property type="entry name" value="ABC_TRANSPORTER_2"/>
    <property type="match status" value="1"/>
</dbReference>
<dbReference type="Pfam" id="PF00664">
    <property type="entry name" value="ABC_membrane"/>
    <property type="match status" value="1"/>
</dbReference>
<evidence type="ECO:0000256" key="5">
    <source>
        <dbReference type="ARBA" id="ARBA00022989"/>
    </source>
</evidence>
<comment type="subcellular location">
    <subcellularLocation>
        <location evidence="1">Cell membrane</location>
        <topology evidence="1">Multi-pass membrane protein</topology>
    </subcellularLocation>
</comment>